<feature type="transmembrane region" description="Helical" evidence="8">
    <location>
        <begin position="30"/>
        <end position="49"/>
    </location>
</feature>
<feature type="region of interest" description="Disordered" evidence="7">
    <location>
        <begin position="504"/>
        <end position="532"/>
    </location>
</feature>
<comment type="subcellular location">
    <subcellularLocation>
        <location evidence="1">Membrane</location>
        <topology evidence="1">Multi-pass membrane protein</topology>
    </subcellularLocation>
</comment>
<proteinExistence type="inferred from homology"/>
<gene>
    <name evidence="10" type="ORF">PGUG_03126</name>
</gene>
<dbReference type="Proteomes" id="UP000001997">
    <property type="component" value="Unassembled WGS sequence"/>
</dbReference>
<evidence type="ECO:0000259" key="9">
    <source>
        <dbReference type="PROSITE" id="PS50850"/>
    </source>
</evidence>
<dbReference type="InterPro" id="IPR050360">
    <property type="entry name" value="MFS_Sugar_Transporters"/>
</dbReference>
<dbReference type="PANTHER" id="PTHR48022:SF24">
    <property type="entry name" value="HEXOSE TRANSPORTER PROTEIN (AFU_ORTHOLOGUE AFUA_8G04480)"/>
    <property type="match status" value="1"/>
</dbReference>
<dbReference type="EMBL" id="CH408157">
    <property type="protein sequence ID" value="EDK39028.2"/>
    <property type="molecule type" value="Genomic_DNA"/>
</dbReference>
<dbReference type="Gene3D" id="1.20.1250.20">
    <property type="entry name" value="MFS general substrate transporter like domains"/>
    <property type="match status" value="1"/>
</dbReference>
<evidence type="ECO:0000256" key="7">
    <source>
        <dbReference type="SAM" id="MobiDB-lite"/>
    </source>
</evidence>
<dbReference type="GeneID" id="5126625"/>
<dbReference type="PROSITE" id="PS50850">
    <property type="entry name" value="MFS"/>
    <property type="match status" value="1"/>
</dbReference>
<feature type="domain" description="Major facilitator superfamily (MFS) profile" evidence="9">
    <location>
        <begin position="36"/>
        <end position="477"/>
    </location>
</feature>
<keyword evidence="11" id="KW-1185">Reference proteome</keyword>
<dbReference type="RefSeq" id="XP_001485397.2">
    <property type="nucleotide sequence ID" value="XM_001485347.1"/>
</dbReference>
<organism evidence="10 11">
    <name type="scientific">Meyerozyma guilliermondii (strain ATCC 6260 / CBS 566 / DSM 6381 / JCM 1539 / NBRC 10279 / NRRL Y-324)</name>
    <name type="common">Yeast</name>
    <name type="synonym">Candida guilliermondii</name>
    <dbReference type="NCBI Taxonomy" id="294746"/>
    <lineage>
        <taxon>Eukaryota</taxon>
        <taxon>Fungi</taxon>
        <taxon>Dikarya</taxon>
        <taxon>Ascomycota</taxon>
        <taxon>Saccharomycotina</taxon>
        <taxon>Pichiomycetes</taxon>
        <taxon>Debaryomycetaceae</taxon>
        <taxon>Meyerozyma</taxon>
    </lineage>
</organism>
<protein>
    <recommendedName>
        <fullName evidence="9">Major facilitator superfamily (MFS) profile domain-containing protein</fullName>
    </recommendedName>
</protein>
<dbReference type="PROSITE" id="PS00217">
    <property type="entry name" value="SUGAR_TRANSPORT_2"/>
    <property type="match status" value="1"/>
</dbReference>
<dbReference type="HOGENOM" id="CLU_001265_30_13_1"/>
<feature type="transmembrane region" description="Helical" evidence="8">
    <location>
        <begin position="80"/>
        <end position="97"/>
    </location>
</feature>
<keyword evidence="3" id="KW-0813">Transport</keyword>
<sequence length="532" mass="58877">MTIVVAEKSGTKIEDVLPVLQKPWWRYSHLLRLNFHLLGSIFVLVNSGFDSTMMNNLQTLPSWTNFFNNPSGGTLGTMNIGIPAGSLCCIPFAFIINDLIGRRMTVLLGLAFTIIGGALQTAAQNFGMFVASRFILGFGVGLSSAGAGPILSETAYPTQRPAVTSFLLASFPLGSFVAAVVTWGPYNSSMKYNNWSWRLPSLLQIVFPIFSVVAVALGPESPRWLISKGREDKALQVLVKHHGAGDLQSPLVKFELSEIKAAIELEKAQGGNKWKEWVRTKSNMHRLFINLALPAMMQFCGNALISYYLNIILNNIGYTETTEKLKINIGLTLYGLAWSYGVSILCGRFKRTGLLITSYASMSFFFIIWIVLSAINQQRDFKDKAIGRAIVAMIYLYQGCYHISTPIAMTYIMEILPFSLRGMGAALYQLSGNTASLFNNYVNNIAMDAIQWKYYIVWCVWLLVQIAIVYFFFPETYGLQLEEIAQVFGDDVTYIMAASSKAVGDGDGYLESSSTKENVSAIENTGPKKSPV</sequence>
<dbReference type="InterPro" id="IPR005829">
    <property type="entry name" value="Sugar_transporter_CS"/>
</dbReference>
<evidence type="ECO:0000256" key="2">
    <source>
        <dbReference type="ARBA" id="ARBA00010992"/>
    </source>
</evidence>
<keyword evidence="5 8" id="KW-1133">Transmembrane helix</keyword>
<dbReference type="AlphaFoldDB" id="A5DIM5"/>
<keyword evidence="6 8" id="KW-0472">Membrane</keyword>
<dbReference type="InterPro" id="IPR036259">
    <property type="entry name" value="MFS_trans_sf"/>
</dbReference>
<dbReference type="FunFam" id="1.20.1250.20:FF:000134">
    <property type="entry name" value="MFS sugar transporter protein"/>
    <property type="match status" value="1"/>
</dbReference>
<dbReference type="InParanoid" id="A5DIM5"/>
<feature type="transmembrane region" description="Helical" evidence="8">
    <location>
        <begin position="329"/>
        <end position="347"/>
    </location>
</feature>
<evidence type="ECO:0000313" key="10">
    <source>
        <dbReference type="EMBL" id="EDK39028.2"/>
    </source>
</evidence>
<dbReference type="STRING" id="294746.A5DIM5"/>
<dbReference type="VEuPathDB" id="FungiDB:PGUG_03126"/>
<feature type="transmembrane region" description="Helical" evidence="8">
    <location>
        <begin position="395"/>
        <end position="413"/>
    </location>
</feature>
<keyword evidence="4 8" id="KW-0812">Transmembrane</keyword>
<accession>A5DIM5</accession>
<comment type="similarity">
    <text evidence="2">Belongs to the major facilitator superfamily. Sugar transporter (TC 2.A.1.1) family.</text>
</comment>
<feature type="transmembrane region" description="Helical" evidence="8">
    <location>
        <begin position="354"/>
        <end position="375"/>
    </location>
</feature>
<feature type="transmembrane region" description="Helical" evidence="8">
    <location>
        <begin position="454"/>
        <end position="473"/>
    </location>
</feature>
<evidence type="ECO:0000256" key="5">
    <source>
        <dbReference type="ARBA" id="ARBA00022989"/>
    </source>
</evidence>
<dbReference type="GO" id="GO:0005351">
    <property type="term" value="F:carbohydrate:proton symporter activity"/>
    <property type="evidence" value="ECO:0007669"/>
    <property type="project" value="TreeGrafter"/>
</dbReference>
<feature type="transmembrane region" description="Helical" evidence="8">
    <location>
        <begin position="287"/>
        <end position="309"/>
    </location>
</feature>
<evidence type="ECO:0000256" key="6">
    <source>
        <dbReference type="ARBA" id="ARBA00023136"/>
    </source>
</evidence>
<feature type="transmembrane region" description="Helical" evidence="8">
    <location>
        <begin position="163"/>
        <end position="183"/>
    </location>
</feature>
<dbReference type="GO" id="GO:0016020">
    <property type="term" value="C:membrane"/>
    <property type="evidence" value="ECO:0007669"/>
    <property type="project" value="UniProtKB-SubCell"/>
</dbReference>
<dbReference type="PANTHER" id="PTHR48022">
    <property type="entry name" value="PLASTIDIC GLUCOSE TRANSPORTER 4"/>
    <property type="match status" value="1"/>
</dbReference>
<feature type="compositionally biased region" description="Polar residues" evidence="7">
    <location>
        <begin position="511"/>
        <end position="523"/>
    </location>
</feature>
<dbReference type="OrthoDB" id="6133115at2759"/>
<reference evidence="10 11" key="1">
    <citation type="journal article" date="2009" name="Nature">
        <title>Evolution of pathogenicity and sexual reproduction in eight Candida genomes.</title>
        <authorList>
            <person name="Butler G."/>
            <person name="Rasmussen M.D."/>
            <person name="Lin M.F."/>
            <person name="Santos M.A."/>
            <person name="Sakthikumar S."/>
            <person name="Munro C.A."/>
            <person name="Rheinbay E."/>
            <person name="Grabherr M."/>
            <person name="Forche A."/>
            <person name="Reedy J.L."/>
            <person name="Agrafioti I."/>
            <person name="Arnaud M.B."/>
            <person name="Bates S."/>
            <person name="Brown A.J."/>
            <person name="Brunke S."/>
            <person name="Costanzo M.C."/>
            <person name="Fitzpatrick D.A."/>
            <person name="de Groot P.W."/>
            <person name="Harris D."/>
            <person name="Hoyer L.L."/>
            <person name="Hube B."/>
            <person name="Klis F.M."/>
            <person name="Kodira C."/>
            <person name="Lennard N."/>
            <person name="Logue M.E."/>
            <person name="Martin R."/>
            <person name="Neiman A.M."/>
            <person name="Nikolaou E."/>
            <person name="Quail M.A."/>
            <person name="Quinn J."/>
            <person name="Santos M.C."/>
            <person name="Schmitzberger F.F."/>
            <person name="Sherlock G."/>
            <person name="Shah P."/>
            <person name="Silverstein K.A."/>
            <person name="Skrzypek M.S."/>
            <person name="Soll D."/>
            <person name="Staggs R."/>
            <person name="Stansfield I."/>
            <person name="Stumpf M.P."/>
            <person name="Sudbery P.E."/>
            <person name="Srikantha T."/>
            <person name="Zeng Q."/>
            <person name="Berman J."/>
            <person name="Berriman M."/>
            <person name="Heitman J."/>
            <person name="Gow N.A."/>
            <person name="Lorenz M.C."/>
            <person name="Birren B.W."/>
            <person name="Kellis M."/>
            <person name="Cuomo C.A."/>
        </authorList>
    </citation>
    <scope>NUCLEOTIDE SEQUENCE [LARGE SCALE GENOMIC DNA]</scope>
    <source>
        <strain evidence="11">ATCC 6260 / CBS 566 / DSM 6381 / JCM 1539 / NBRC 10279 / NRRL Y-324</strain>
    </source>
</reference>
<evidence type="ECO:0000256" key="3">
    <source>
        <dbReference type="ARBA" id="ARBA00022448"/>
    </source>
</evidence>
<feature type="transmembrane region" description="Helical" evidence="8">
    <location>
        <begin position="195"/>
        <end position="218"/>
    </location>
</feature>
<feature type="transmembrane region" description="Helical" evidence="8">
    <location>
        <begin position="104"/>
        <end position="123"/>
    </location>
</feature>
<feature type="transmembrane region" description="Helical" evidence="8">
    <location>
        <begin position="129"/>
        <end position="151"/>
    </location>
</feature>
<dbReference type="InterPro" id="IPR005828">
    <property type="entry name" value="MFS_sugar_transport-like"/>
</dbReference>
<evidence type="ECO:0000256" key="1">
    <source>
        <dbReference type="ARBA" id="ARBA00004141"/>
    </source>
</evidence>
<dbReference type="KEGG" id="pgu:PGUG_03126"/>
<dbReference type="eggNOG" id="KOG0254">
    <property type="taxonomic scope" value="Eukaryota"/>
</dbReference>
<evidence type="ECO:0000256" key="8">
    <source>
        <dbReference type="SAM" id="Phobius"/>
    </source>
</evidence>
<dbReference type="SUPFAM" id="SSF103473">
    <property type="entry name" value="MFS general substrate transporter"/>
    <property type="match status" value="1"/>
</dbReference>
<dbReference type="InterPro" id="IPR020846">
    <property type="entry name" value="MFS_dom"/>
</dbReference>
<name>A5DIM5_PICGU</name>
<evidence type="ECO:0000313" key="11">
    <source>
        <dbReference type="Proteomes" id="UP000001997"/>
    </source>
</evidence>
<dbReference type="Pfam" id="PF00083">
    <property type="entry name" value="Sugar_tr"/>
    <property type="match status" value="1"/>
</dbReference>
<evidence type="ECO:0000256" key="4">
    <source>
        <dbReference type="ARBA" id="ARBA00022692"/>
    </source>
</evidence>